<reference evidence="2" key="1">
    <citation type="journal article" date="2014" name="Int. J. Syst. Evol. Microbiol.">
        <title>Complete genome sequence of Corynebacterium casei LMG S-19264T (=DSM 44701T), isolated from a smear-ripened cheese.</title>
        <authorList>
            <consortium name="US DOE Joint Genome Institute (JGI-PGF)"/>
            <person name="Walter F."/>
            <person name="Albersmeier A."/>
            <person name="Kalinowski J."/>
            <person name="Ruckert C."/>
        </authorList>
    </citation>
    <scope>NUCLEOTIDE SEQUENCE</scope>
    <source>
        <strain evidence="2">JCM 3302</strain>
    </source>
</reference>
<comment type="caution">
    <text evidence="2">The sequence shown here is derived from an EMBL/GenBank/DDBJ whole genome shotgun (WGS) entry which is preliminary data.</text>
</comment>
<accession>A0A919DUY4</accession>
<dbReference type="AlphaFoldDB" id="A0A919DUY4"/>
<evidence type="ECO:0000256" key="1">
    <source>
        <dbReference type="SAM" id="MobiDB-lite"/>
    </source>
</evidence>
<organism evidence="2 3">
    <name type="scientific">Streptomyces spiralis</name>
    <dbReference type="NCBI Taxonomy" id="66376"/>
    <lineage>
        <taxon>Bacteria</taxon>
        <taxon>Bacillati</taxon>
        <taxon>Actinomycetota</taxon>
        <taxon>Actinomycetes</taxon>
        <taxon>Kitasatosporales</taxon>
        <taxon>Streptomycetaceae</taxon>
        <taxon>Streptomyces</taxon>
    </lineage>
</organism>
<keyword evidence="3" id="KW-1185">Reference proteome</keyword>
<reference evidence="2" key="2">
    <citation type="submission" date="2020-09" db="EMBL/GenBank/DDBJ databases">
        <authorList>
            <person name="Sun Q."/>
            <person name="Ohkuma M."/>
        </authorList>
    </citation>
    <scope>NUCLEOTIDE SEQUENCE</scope>
    <source>
        <strain evidence="2">JCM 3302</strain>
    </source>
</reference>
<protein>
    <submittedName>
        <fullName evidence="2">Uncharacterized protein</fullName>
    </submittedName>
</protein>
<feature type="region of interest" description="Disordered" evidence="1">
    <location>
        <begin position="68"/>
        <end position="102"/>
    </location>
</feature>
<evidence type="ECO:0000313" key="2">
    <source>
        <dbReference type="EMBL" id="GHE82007.1"/>
    </source>
</evidence>
<proteinExistence type="predicted"/>
<dbReference type="Proteomes" id="UP000641386">
    <property type="component" value="Unassembled WGS sequence"/>
</dbReference>
<sequence>MEVGPLSTTTGRSAWAVTSLQDAVLLRQDLVGPAAGAPPAVASSTRTVSRILRDFPTLAPISFIASPIPQPPPWLENHGRETGHKQRKPHTRNESPPSPPCTPLARLRDALLRAPVITVGPGFPARQSTAPSALNCSYLDIGSKLSVTWVTQRECRLGWRRDL</sequence>
<evidence type="ECO:0000313" key="3">
    <source>
        <dbReference type="Proteomes" id="UP000641386"/>
    </source>
</evidence>
<name>A0A919DUY4_9ACTN</name>
<gene>
    <name evidence="2" type="ORF">GCM10014715_42120</name>
</gene>
<dbReference type="EMBL" id="BNBC01000019">
    <property type="protein sequence ID" value="GHE82007.1"/>
    <property type="molecule type" value="Genomic_DNA"/>
</dbReference>